<dbReference type="Gene3D" id="1.10.287.130">
    <property type="match status" value="1"/>
</dbReference>
<dbReference type="SUPFAM" id="SSF55874">
    <property type="entry name" value="ATPase domain of HSP90 chaperone/DNA topoisomerase II/histidine kinase"/>
    <property type="match status" value="1"/>
</dbReference>
<reference evidence="14" key="1">
    <citation type="submission" date="2016-04" db="EMBL/GenBank/DDBJ databases">
        <authorList>
            <person name="Nguyen H.D."/>
            <person name="Kesanakurti P."/>
            <person name="Cullis J."/>
            <person name="Levesque C.A."/>
            <person name="Hambleton S."/>
        </authorList>
    </citation>
    <scope>NUCLEOTIDE SEQUENCE</scope>
    <source>
        <strain evidence="14">DAOMC 238032</strain>
    </source>
</reference>
<evidence type="ECO:0000256" key="3">
    <source>
        <dbReference type="ARBA" id="ARBA00012438"/>
    </source>
</evidence>
<evidence type="ECO:0000256" key="1">
    <source>
        <dbReference type="ARBA" id="ARBA00000085"/>
    </source>
</evidence>
<dbReference type="CDD" id="cd00082">
    <property type="entry name" value="HisKA"/>
    <property type="match status" value="1"/>
</dbReference>
<feature type="domain" description="Histidine kinase" evidence="12">
    <location>
        <begin position="135"/>
        <end position="355"/>
    </location>
</feature>
<dbReference type="InterPro" id="IPR036890">
    <property type="entry name" value="HATPase_C_sf"/>
</dbReference>
<dbReference type="CDD" id="cd06225">
    <property type="entry name" value="HAMP"/>
    <property type="match status" value="1"/>
</dbReference>
<organism evidence="14 15">
    <name type="scientific">Tilletia caries</name>
    <name type="common">wheat bunt fungus</name>
    <dbReference type="NCBI Taxonomy" id="13290"/>
    <lineage>
        <taxon>Eukaryota</taxon>
        <taxon>Fungi</taxon>
        <taxon>Dikarya</taxon>
        <taxon>Basidiomycota</taxon>
        <taxon>Ustilaginomycotina</taxon>
        <taxon>Exobasidiomycetes</taxon>
        <taxon>Tilletiales</taxon>
        <taxon>Tilletiaceae</taxon>
        <taxon>Tilletia</taxon>
    </lineage>
</organism>
<evidence type="ECO:0000256" key="6">
    <source>
        <dbReference type="ARBA" id="ARBA00022692"/>
    </source>
</evidence>
<evidence type="ECO:0000313" key="15">
    <source>
        <dbReference type="Proteomes" id="UP000077671"/>
    </source>
</evidence>
<evidence type="ECO:0000256" key="8">
    <source>
        <dbReference type="ARBA" id="ARBA00022989"/>
    </source>
</evidence>
<evidence type="ECO:0000256" key="7">
    <source>
        <dbReference type="ARBA" id="ARBA00022777"/>
    </source>
</evidence>
<reference evidence="14" key="2">
    <citation type="journal article" date="2019" name="IMA Fungus">
        <title>Genome sequencing and comparison of five Tilletia species to identify candidate genes for the detection of regulated species infecting wheat.</title>
        <authorList>
            <person name="Nguyen H.D.T."/>
            <person name="Sultana T."/>
            <person name="Kesanakurti P."/>
            <person name="Hambleton S."/>
        </authorList>
    </citation>
    <scope>NUCLEOTIDE SEQUENCE</scope>
    <source>
        <strain evidence="14">DAOMC 238032</strain>
    </source>
</reference>
<keyword evidence="8 11" id="KW-1133">Transmembrane helix</keyword>
<dbReference type="SMART" id="SM00304">
    <property type="entry name" value="HAMP"/>
    <property type="match status" value="1"/>
</dbReference>
<dbReference type="Proteomes" id="UP000077671">
    <property type="component" value="Unassembled WGS sequence"/>
</dbReference>
<dbReference type="EMBL" id="LWDD02003667">
    <property type="protein sequence ID" value="KAE8236618.1"/>
    <property type="molecule type" value="Genomic_DNA"/>
</dbReference>
<evidence type="ECO:0000256" key="2">
    <source>
        <dbReference type="ARBA" id="ARBA00004370"/>
    </source>
</evidence>
<dbReference type="CDD" id="cd00075">
    <property type="entry name" value="HATPase"/>
    <property type="match status" value="1"/>
</dbReference>
<evidence type="ECO:0000313" key="14">
    <source>
        <dbReference type="EMBL" id="KAE8236618.1"/>
    </source>
</evidence>
<dbReference type="PANTHER" id="PTHR45436">
    <property type="entry name" value="SENSOR HISTIDINE KINASE YKOH"/>
    <property type="match status" value="1"/>
</dbReference>
<dbReference type="SUPFAM" id="SSF158472">
    <property type="entry name" value="HAMP domain-like"/>
    <property type="match status" value="1"/>
</dbReference>
<feature type="domain" description="HAMP" evidence="13">
    <location>
        <begin position="74"/>
        <end position="127"/>
    </location>
</feature>
<name>A0A8T8SBU3_9BASI</name>
<dbReference type="AlphaFoldDB" id="A0A8T8SBU3"/>
<evidence type="ECO:0000256" key="11">
    <source>
        <dbReference type="SAM" id="Phobius"/>
    </source>
</evidence>
<dbReference type="InterPro" id="IPR003594">
    <property type="entry name" value="HATPase_dom"/>
</dbReference>
<accession>A0A8T8SBU3</accession>
<keyword evidence="4" id="KW-0597">Phosphoprotein</keyword>
<keyword evidence="5" id="KW-0808">Transferase</keyword>
<evidence type="ECO:0000256" key="9">
    <source>
        <dbReference type="ARBA" id="ARBA00023012"/>
    </source>
</evidence>
<comment type="catalytic activity">
    <reaction evidence="1">
        <text>ATP + protein L-histidine = ADP + protein N-phospho-L-histidine.</text>
        <dbReference type="EC" id="2.7.13.3"/>
    </reaction>
</comment>
<dbReference type="PROSITE" id="PS50109">
    <property type="entry name" value="HIS_KIN"/>
    <property type="match status" value="1"/>
</dbReference>
<comment type="caution">
    <text evidence="14">The sequence shown here is derived from an EMBL/GenBank/DDBJ whole genome shotgun (WGS) entry which is preliminary data.</text>
</comment>
<keyword evidence="6 11" id="KW-0812">Transmembrane</keyword>
<keyword evidence="7" id="KW-0418">Kinase</keyword>
<dbReference type="EC" id="2.7.13.3" evidence="3"/>
<evidence type="ECO:0000259" key="13">
    <source>
        <dbReference type="PROSITE" id="PS50885"/>
    </source>
</evidence>
<dbReference type="InterPro" id="IPR005467">
    <property type="entry name" value="His_kinase_dom"/>
</dbReference>
<dbReference type="PRINTS" id="PR00344">
    <property type="entry name" value="BCTRLSENSOR"/>
</dbReference>
<gene>
    <name evidence="14" type="ORF">A4X03_0g9378</name>
</gene>
<evidence type="ECO:0000259" key="12">
    <source>
        <dbReference type="PROSITE" id="PS50109"/>
    </source>
</evidence>
<dbReference type="InterPro" id="IPR003661">
    <property type="entry name" value="HisK_dim/P_dom"/>
</dbReference>
<dbReference type="InterPro" id="IPR004358">
    <property type="entry name" value="Sig_transdc_His_kin-like_C"/>
</dbReference>
<evidence type="ECO:0000256" key="10">
    <source>
        <dbReference type="ARBA" id="ARBA00023136"/>
    </source>
</evidence>
<keyword evidence="10 11" id="KW-0472">Membrane</keyword>
<protein>
    <recommendedName>
        <fullName evidence="3">histidine kinase</fullName>
        <ecNumber evidence="3">2.7.13.3</ecNumber>
    </recommendedName>
</protein>
<dbReference type="PROSITE" id="PS50885">
    <property type="entry name" value="HAMP"/>
    <property type="match status" value="1"/>
</dbReference>
<dbReference type="SMART" id="SM00387">
    <property type="entry name" value="HATPase_c"/>
    <property type="match status" value="1"/>
</dbReference>
<dbReference type="InterPro" id="IPR036097">
    <property type="entry name" value="HisK_dim/P_sf"/>
</dbReference>
<dbReference type="SUPFAM" id="SSF47384">
    <property type="entry name" value="Homodimeric domain of signal transducing histidine kinase"/>
    <property type="match status" value="1"/>
</dbReference>
<feature type="transmembrane region" description="Helical" evidence="11">
    <location>
        <begin position="50"/>
        <end position="72"/>
    </location>
</feature>
<dbReference type="Pfam" id="PF00672">
    <property type="entry name" value="HAMP"/>
    <property type="match status" value="1"/>
</dbReference>
<dbReference type="SUPFAM" id="SSF56954">
    <property type="entry name" value="Outer membrane efflux proteins (OEP)"/>
    <property type="match status" value="1"/>
</dbReference>
<evidence type="ECO:0000256" key="4">
    <source>
        <dbReference type="ARBA" id="ARBA00022553"/>
    </source>
</evidence>
<dbReference type="SMART" id="SM00388">
    <property type="entry name" value="HisKA"/>
    <property type="match status" value="1"/>
</dbReference>
<dbReference type="GO" id="GO:0000155">
    <property type="term" value="F:phosphorelay sensor kinase activity"/>
    <property type="evidence" value="ECO:0007669"/>
    <property type="project" value="InterPro"/>
</dbReference>
<dbReference type="Pfam" id="PF02518">
    <property type="entry name" value="HATPase_c"/>
    <property type="match status" value="1"/>
</dbReference>
<dbReference type="InterPro" id="IPR050428">
    <property type="entry name" value="TCS_sensor_his_kinase"/>
</dbReference>
<dbReference type="Pfam" id="PF00512">
    <property type="entry name" value="HisKA"/>
    <property type="match status" value="1"/>
</dbReference>
<comment type="subcellular location">
    <subcellularLocation>
        <location evidence="2">Membrane</location>
    </subcellularLocation>
</comment>
<keyword evidence="9" id="KW-0902">Two-component regulatory system</keyword>
<dbReference type="InterPro" id="IPR003660">
    <property type="entry name" value="HAMP_dom"/>
</dbReference>
<evidence type="ECO:0000256" key="5">
    <source>
        <dbReference type="ARBA" id="ARBA00022679"/>
    </source>
</evidence>
<sequence>MPQVGWQRIRFADPEEGPDPAMAFSTNMPDGNRLVVAADLEPVEAMDETVVAIFATGALAVLALGALLALGLTRYLKRRLETIAVGSRAFAAGDYSGRARVGSSDDEFDQLAQTLNSMLDRIAALLANLKQVTSDLAHDMRTPLTNLRNQLEGLLHAPVAERAARTDAAIEKCDDILRLFAAILRISELEGGELRRRFTGVDLGSLVKEIVEAHEPLAEESGHILVSADGAALGEVSGDRELLAQALVNLVENALHHTSAGTNIEIGTVAGSVAPVLYVRDDGPGIAEAYRDRVTQRFVRLDASRSSTGHGLGLSMVKAIATAHGAEMELRDANPGLEPLEIEAAQSSLAAPVRQVLEQRANNIDRPWLASVMVDLSAPLTPDAISALAVANNPDLVAMRARAHVAGAQVFAAGLLPDPTFSVGTNKVLSGPDTMLDLSGALGF</sequence>
<proteinExistence type="predicted"/>
<dbReference type="Gene3D" id="3.30.565.10">
    <property type="entry name" value="Histidine kinase-like ATPase, C-terminal domain"/>
    <property type="match status" value="1"/>
</dbReference>
<dbReference type="PANTHER" id="PTHR45436:SF8">
    <property type="entry name" value="HISTIDINE KINASE"/>
    <property type="match status" value="1"/>
</dbReference>
<dbReference type="Gene3D" id="6.10.340.10">
    <property type="match status" value="1"/>
</dbReference>
<dbReference type="GO" id="GO:0005886">
    <property type="term" value="C:plasma membrane"/>
    <property type="evidence" value="ECO:0007669"/>
    <property type="project" value="TreeGrafter"/>
</dbReference>
<feature type="non-terminal residue" evidence="14">
    <location>
        <position position="1"/>
    </location>
</feature>